<gene>
    <name evidence="1" type="ORF">WFZ86_07470</name>
</gene>
<organism evidence="1 2">
    <name type="scientific">Flavobacterium polysaccharolyticum</name>
    <dbReference type="NCBI Taxonomy" id="3133148"/>
    <lineage>
        <taxon>Bacteria</taxon>
        <taxon>Pseudomonadati</taxon>
        <taxon>Bacteroidota</taxon>
        <taxon>Flavobacteriia</taxon>
        <taxon>Flavobacteriales</taxon>
        <taxon>Flavobacteriaceae</taxon>
        <taxon>Flavobacterium</taxon>
    </lineage>
</organism>
<protein>
    <submittedName>
        <fullName evidence="1">DUF4837 family protein</fullName>
    </submittedName>
</protein>
<reference evidence="1 2" key="1">
    <citation type="submission" date="2024-03" db="EMBL/GenBank/DDBJ databases">
        <title>Two novel species of the genus Flavobacterium exhibiting potentially degradation of complex polysaccharides.</title>
        <authorList>
            <person name="Lian X."/>
        </authorList>
    </citation>
    <scope>NUCLEOTIDE SEQUENCE [LARGE SCALE GENOMIC DNA]</scope>
    <source>
        <strain evidence="1 2">N6</strain>
    </source>
</reference>
<dbReference type="EMBL" id="JBCGDP010000005">
    <property type="protein sequence ID" value="MEM0576334.1"/>
    <property type="molecule type" value="Genomic_DNA"/>
</dbReference>
<dbReference type="InterPro" id="IPR032286">
    <property type="entry name" value="DUF4837"/>
</dbReference>
<comment type="caution">
    <text evidence="1">The sequence shown here is derived from an EMBL/GenBank/DDBJ whole genome shotgun (WGS) entry which is preliminary data.</text>
</comment>
<dbReference type="Pfam" id="PF16125">
    <property type="entry name" value="DUF4837"/>
    <property type="match status" value="1"/>
</dbReference>
<keyword evidence="2" id="KW-1185">Reference proteome</keyword>
<proteinExistence type="predicted"/>
<evidence type="ECO:0000313" key="1">
    <source>
        <dbReference type="EMBL" id="MEM0576334.1"/>
    </source>
</evidence>
<name>A0ABU9NPY6_9FLAO</name>
<sequence>MNNSHFLYLLVSLFLFSCGKKQEPLLRESVGKINTIAVIMNDALWNGEVGDSLRNKLAAPVFGLPQEEPLFTINQYPDKLVEGFITDSRTIVVVKKGATTGFEIKKNQYATPQTVFHLTGTTNDTLLYLLEKHSPEIIQMIKEGEIQANQKINRESLFNPKIIENKFHIRLDVPSDFEYAVQKPRFIWLKKEIVSGSMSLLLYQVPLNTIRAKNPIASIIRMRDSIGKLYIKGREAQTPMITGEGYAPYWFKIKLDNCPTFETKGTWELKNDFMSGPFINYVIFDKEYNRILVLEGFCYSPADEKRDVMFELESIIKSVQIIKRKK</sequence>
<dbReference type="RefSeq" id="WP_342691360.1">
    <property type="nucleotide sequence ID" value="NZ_JBCGDP010000005.1"/>
</dbReference>
<accession>A0ABU9NPY6</accession>
<evidence type="ECO:0000313" key="2">
    <source>
        <dbReference type="Proteomes" id="UP001468798"/>
    </source>
</evidence>
<dbReference type="Proteomes" id="UP001468798">
    <property type="component" value="Unassembled WGS sequence"/>
</dbReference>